<dbReference type="OrthoDB" id="9814981at2"/>
<dbReference type="RefSeq" id="WP_126697843.1">
    <property type="nucleotide sequence ID" value="NZ_RWKW01000005.1"/>
</dbReference>
<reference evidence="1 2" key="1">
    <citation type="submission" date="2018-12" db="EMBL/GenBank/DDBJ databases">
        <title>Mesorhizobium carbonis sp. nov., isolated from coal mine water.</title>
        <authorList>
            <person name="Xin W."/>
            <person name="Xu Z."/>
            <person name="Xiang F."/>
            <person name="Zhang J."/>
            <person name="Xi L."/>
            <person name="Liu J."/>
        </authorList>
    </citation>
    <scope>NUCLEOTIDE SEQUENCE [LARGE SCALE GENOMIC DNA]</scope>
    <source>
        <strain evidence="1 2">B2.3</strain>
    </source>
</reference>
<organism evidence="1 2">
    <name type="scientific">Aquibium carbonis</name>
    <dbReference type="NCBI Taxonomy" id="2495581"/>
    <lineage>
        <taxon>Bacteria</taxon>
        <taxon>Pseudomonadati</taxon>
        <taxon>Pseudomonadota</taxon>
        <taxon>Alphaproteobacteria</taxon>
        <taxon>Hyphomicrobiales</taxon>
        <taxon>Phyllobacteriaceae</taxon>
        <taxon>Aquibium</taxon>
    </lineage>
</organism>
<evidence type="ECO:0000313" key="1">
    <source>
        <dbReference type="EMBL" id="RST87988.1"/>
    </source>
</evidence>
<name>A0A3R9YVA5_9HYPH</name>
<evidence type="ECO:0000313" key="2">
    <source>
        <dbReference type="Proteomes" id="UP000278398"/>
    </source>
</evidence>
<proteinExistence type="predicted"/>
<keyword evidence="2" id="KW-1185">Reference proteome</keyword>
<protein>
    <submittedName>
        <fullName evidence="1">Uncharacterized protein</fullName>
    </submittedName>
</protein>
<gene>
    <name evidence="1" type="ORF">EJC49_02280</name>
</gene>
<dbReference type="Proteomes" id="UP000278398">
    <property type="component" value="Unassembled WGS sequence"/>
</dbReference>
<dbReference type="AlphaFoldDB" id="A0A3R9YVA5"/>
<sequence length="100" mass="11080">MSLRLPDLKAQASVLDPLGVEILGEKAASLGRAGEKVERAIAALESHVGDHEARRRFVSQAADAVYAYFVQRELCGFRRHHDAIADYRIPREVLARLGAR</sequence>
<dbReference type="InterPro" id="IPR046606">
    <property type="entry name" value="DUF6665"/>
</dbReference>
<comment type="caution">
    <text evidence="1">The sequence shown here is derived from an EMBL/GenBank/DDBJ whole genome shotgun (WGS) entry which is preliminary data.</text>
</comment>
<accession>A0A3R9YVA5</accession>
<dbReference type="Pfam" id="PF20370">
    <property type="entry name" value="DUF6665"/>
    <property type="match status" value="1"/>
</dbReference>
<dbReference type="EMBL" id="RWKW01000005">
    <property type="protein sequence ID" value="RST87988.1"/>
    <property type="molecule type" value="Genomic_DNA"/>
</dbReference>